<keyword evidence="3" id="KW-1185">Reference proteome</keyword>
<sequence length="117" mass="12772">MARAGTSAGPVRFTLEWRCGGTLASWSSSSRILGVRENLGPAKDLGATTKARATTKLRMTTKLRTTTKVVTTTCHTAAKFRETKTRRAPRSLLATPGTWSNSRPRQLNRPSELVKDA</sequence>
<organism evidence="2 3">
    <name type="scientific">Amycolatopsis echigonensis</name>
    <dbReference type="NCBI Taxonomy" id="2576905"/>
    <lineage>
        <taxon>Bacteria</taxon>
        <taxon>Bacillati</taxon>
        <taxon>Actinomycetota</taxon>
        <taxon>Actinomycetes</taxon>
        <taxon>Pseudonocardiales</taxon>
        <taxon>Pseudonocardiaceae</taxon>
        <taxon>Amycolatopsis</taxon>
    </lineage>
</organism>
<comment type="caution">
    <text evidence="2">The sequence shown here is derived from an EMBL/GenBank/DDBJ whole genome shotgun (WGS) entry which is preliminary data.</text>
</comment>
<feature type="compositionally biased region" description="Polar residues" evidence="1">
    <location>
        <begin position="97"/>
        <end position="109"/>
    </location>
</feature>
<evidence type="ECO:0000313" key="2">
    <source>
        <dbReference type="EMBL" id="PKV91104.1"/>
    </source>
</evidence>
<dbReference type="AlphaFoldDB" id="A0A2N3WB50"/>
<dbReference type="Proteomes" id="UP000233750">
    <property type="component" value="Unassembled WGS sequence"/>
</dbReference>
<protein>
    <submittedName>
        <fullName evidence="2">Uncharacterized protein</fullName>
    </submittedName>
</protein>
<name>A0A2N3WB50_9PSEU</name>
<accession>A0A2N3WB50</accession>
<reference evidence="2 3" key="1">
    <citation type="submission" date="2017-12" db="EMBL/GenBank/DDBJ databases">
        <title>Sequencing the genomes of 1000 Actinobacteria strains.</title>
        <authorList>
            <person name="Klenk H.-P."/>
        </authorList>
    </citation>
    <scope>NUCLEOTIDE SEQUENCE [LARGE SCALE GENOMIC DNA]</scope>
    <source>
        <strain evidence="2 3">DSM 45165</strain>
    </source>
</reference>
<gene>
    <name evidence="2" type="ORF">ATK30_1865</name>
</gene>
<evidence type="ECO:0000313" key="3">
    <source>
        <dbReference type="Proteomes" id="UP000233750"/>
    </source>
</evidence>
<proteinExistence type="predicted"/>
<feature type="region of interest" description="Disordered" evidence="1">
    <location>
        <begin position="80"/>
        <end position="117"/>
    </location>
</feature>
<dbReference type="EMBL" id="PJMY01000003">
    <property type="protein sequence ID" value="PKV91104.1"/>
    <property type="molecule type" value="Genomic_DNA"/>
</dbReference>
<evidence type="ECO:0000256" key="1">
    <source>
        <dbReference type="SAM" id="MobiDB-lite"/>
    </source>
</evidence>